<sequence>MKFKNSNVKAWINVSVFLLVFLFQSSLSGALGSQVVLITIPLAFSIVFYLLNLTNSDFKFSSKLMFFFVSFGLIYYLFNRSQPSFDPLYYLIALLIALVYVYVQEKLVST</sequence>
<reference evidence="2 3" key="1">
    <citation type="submission" date="2012-05" db="EMBL/GenBank/DDBJ databases">
        <title>Genome sequence of Nitritalea halalkaliphila LW7.</title>
        <authorList>
            <person name="Jangir P.K."/>
            <person name="Singh A."/>
            <person name="Shivaji S."/>
            <person name="Sharma R."/>
        </authorList>
    </citation>
    <scope>NUCLEOTIDE SEQUENCE [LARGE SCALE GENOMIC DNA]</scope>
    <source>
        <strain evidence="2 3">LW7</strain>
    </source>
</reference>
<evidence type="ECO:0000313" key="3">
    <source>
        <dbReference type="Proteomes" id="UP000005551"/>
    </source>
</evidence>
<organism evidence="2 3">
    <name type="scientific">Nitritalea halalkaliphila LW7</name>
    <dbReference type="NCBI Taxonomy" id="1189621"/>
    <lineage>
        <taxon>Bacteria</taxon>
        <taxon>Pseudomonadati</taxon>
        <taxon>Bacteroidota</taxon>
        <taxon>Cytophagia</taxon>
        <taxon>Cytophagales</taxon>
        <taxon>Cyclobacteriaceae</taxon>
        <taxon>Nitritalea</taxon>
    </lineage>
</organism>
<feature type="transmembrane region" description="Helical" evidence="1">
    <location>
        <begin position="31"/>
        <end position="52"/>
    </location>
</feature>
<feature type="transmembrane region" description="Helical" evidence="1">
    <location>
        <begin position="87"/>
        <end position="103"/>
    </location>
</feature>
<keyword evidence="3" id="KW-1185">Reference proteome</keyword>
<protein>
    <submittedName>
        <fullName evidence="2">Uncharacterized protein</fullName>
    </submittedName>
</protein>
<dbReference type="Proteomes" id="UP000005551">
    <property type="component" value="Unassembled WGS sequence"/>
</dbReference>
<gene>
    <name evidence="2" type="ORF">A3SI_08856</name>
</gene>
<keyword evidence="1" id="KW-0812">Transmembrane</keyword>
<keyword evidence="1" id="KW-0472">Membrane</keyword>
<accession>I5C4P6</accession>
<proteinExistence type="predicted"/>
<feature type="transmembrane region" description="Helical" evidence="1">
    <location>
        <begin position="64"/>
        <end position="81"/>
    </location>
</feature>
<evidence type="ECO:0000256" key="1">
    <source>
        <dbReference type="SAM" id="Phobius"/>
    </source>
</evidence>
<name>I5C4P6_9BACT</name>
<dbReference type="EMBL" id="AJYA01000018">
    <property type="protein sequence ID" value="EIM76798.1"/>
    <property type="molecule type" value="Genomic_DNA"/>
</dbReference>
<keyword evidence="1" id="KW-1133">Transmembrane helix</keyword>
<feature type="transmembrane region" description="Helical" evidence="1">
    <location>
        <begin position="7"/>
        <end position="25"/>
    </location>
</feature>
<evidence type="ECO:0000313" key="2">
    <source>
        <dbReference type="EMBL" id="EIM76798.1"/>
    </source>
</evidence>
<dbReference type="AlphaFoldDB" id="I5C4P6"/>
<comment type="caution">
    <text evidence="2">The sequence shown here is derived from an EMBL/GenBank/DDBJ whole genome shotgun (WGS) entry which is preliminary data.</text>
</comment>